<keyword evidence="1" id="KW-0812">Transmembrane</keyword>
<dbReference type="EMBL" id="PXOG01000168">
    <property type="protein sequence ID" value="RGP70683.1"/>
    <property type="molecule type" value="Genomic_DNA"/>
</dbReference>
<keyword evidence="3" id="KW-1185">Reference proteome</keyword>
<comment type="caution">
    <text evidence="2">The sequence shown here is derived from an EMBL/GenBank/DDBJ whole genome shotgun (WGS) entry which is preliminary data.</text>
</comment>
<dbReference type="AlphaFoldDB" id="A0A395SE83"/>
<keyword evidence="1" id="KW-0472">Membrane</keyword>
<protein>
    <submittedName>
        <fullName evidence="2">Uncharacterized protein</fullName>
    </submittedName>
</protein>
<gene>
    <name evidence="2" type="ORF">FLONG3_7362</name>
</gene>
<reference evidence="2 3" key="1">
    <citation type="journal article" date="2018" name="PLoS Pathog.">
        <title>Evolution of structural diversity of trichothecenes, a family of toxins produced by plant pathogenic and entomopathogenic fungi.</title>
        <authorList>
            <person name="Proctor R.H."/>
            <person name="McCormick S.P."/>
            <person name="Kim H.S."/>
            <person name="Cardoza R.E."/>
            <person name="Stanley A.M."/>
            <person name="Lindo L."/>
            <person name="Kelly A."/>
            <person name="Brown D.W."/>
            <person name="Lee T."/>
            <person name="Vaughan M.M."/>
            <person name="Alexander N.J."/>
            <person name="Busman M."/>
            <person name="Gutierrez S."/>
        </authorList>
    </citation>
    <scope>NUCLEOTIDE SEQUENCE [LARGE SCALE GENOMIC DNA]</scope>
    <source>
        <strain evidence="2 3">NRRL 20695</strain>
    </source>
</reference>
<feature type="transmembrane region" description="Helical" evidence="1">
    <location>
        <begin position="6"/>
        <end position="26"/>
    </location>
</feature>
<accession>A0A395SE83</accession>
<organism evidence="2 3">
    <name type="scientific">Fusarium longipes</name>
    <dbReference type="NCBI Taxonomy" id="694270"/>
    <lineage>
        <taxon>Eukaryota</taxon>
        <taxon>Fungi</taxon>
        <taxon>Dikarya</taxon>
        <taxon>Ascomycota</taxon>
        <taxon>Pezizomycotina</taxon>
        <taxon>Sordariomycetes</taxon>
        <taxon>Hypocreomycetidae</taxon>
        <taxon>Hypocreales</taxon>
        <taxon>Nectriaceae</taxon>
        <taxon>Fusarium</taxon>
    </lineage>
</organism>
<evidence type="ECO:0000256" key="1">
    <source>
        <dbReference type="SAM" id="Phobius"/>
    </source>
</evidence>
<evidence type="ECO:0000313" key="2">
    <source>
        <dbReference type="EMBL" id="RGP70683.1"/>
    </source>
</evidence>
<name>A0A395SE83_9HYPO</name>
<sequence>MKKNDVIAIIIIILFIILAGVSFGIWKLVSMAKNHMSATGRYNECVTIEQTASKSSVNHSNTAKLNLDCQEAIENPNSIARYQEYPFARFNHVKGQPDAIDKSSPEYRQRLDKVIKSLEDSYEKTYIEYQARRADFIAELEANDQRMWNRYILNPANENSPIEDAKLSGFDPIDFKDTFKKVSDHSELQDLQRDVYYIGRLLRIGRMEKARLEGSDQFVYLRNEWADMIGHEIDSVSVYSDLDDGSQRWSRSTCDNIIYD</sequence>
<evidence type="ECO:0000313" key="3">
    <source>
        <dbReference type="Proteomes" id="UP000266234"/>
    </source>
</evidence>
<proteinExistence type="predicted"/>
<dbReference type="Proteomes" id="UP000266234">
    <property type="component" value="Unassembled WGS sequence"/>
</dbReference>
<dbReference type="OrthoDB" id="5038898at2759"/>
<keyword evidence="1" id="KW-1133">Transmembrane helix</keyword>